<gene>
    <name evidence="8" type="ORF">B4U80_13536</name>
</gene>
<evidence type="ECO:0000256" key="4">
    <source>
        <dbReference type="ARBA" id="ARBA00022574"/>
    </source>
</evidence>
<dbReference type="PANTHER" id="PTHR15598:SF5">
    <property type="entry name" value="ENHANCER OF MRNA-DECAPPING PROTEIN 4"/>
    <property type="match status" value="1"/>
</dbReference>
<comment type="subcellular location">
    <subcellularLocation>
        <location evidence="1">Cytoplasm</location>
        <location evidence="1">P-body</location>
    </subcellularLocation>
</comment>
<evidence type="ECO:0000259" key="7">
    <source>
        <dbReference type="Pfam" id="PF16529"/>
    </source>
</evidence>
<protein>
    <submittedName>
        <fullName evidence="8">Enhancer of mRNA-decapping protein 4-like protein</fullName>
    </submittedName>
</protein>
<dbReference type="GO" id="GO:0031087">
    <property type="term" value="P:deadenylation-independent decapping of nuclear-transcribed mRNA"/>
    <property type="evidence" value="ECO:0007669"/>
    <property type="project" value="InterPro"/>
</dbReference>
<feature type="non-terminal residue" evidence="8">
    <location>
        <position position="611"/>
    </location>
</feature>
<evidence type="ECO:0000256" key="1">
    <source>
        <dbReference type="ARBA" id="ARBA00004201"/>
    </source>
</evidence>
<evidence type="ECO:0000256" key="3">
    <source>
        <dbReference type="ARBA" id="ARBA00022490"/>
    </source>
</evidence>
<dbReference type="InterPro" id="IPR032401">
    <property type="entry name" value="EDC4_WD40"/>
</dbReference>
<evidence type="ECO:0000256" key="6">
    <source>
        <dbReference type="PROSITE-ProRule" id="PRU00221"/>
    </source>
</evidence>
<dbReference type="InterPro" id="IPR001680">
    <property type="entry name" value="WD40_rpt"/>
</dbReference>
<dbReference type="EMBL" id="NCKV01008495">
    <property type="protein sequence ID" value="RWS22541.1"/>
    <property type="molecule type" value="Genomic_DNA"/>
</dbReference>
<dbReference type="GO" id="GO:0000932">
    <property type="term" value="C:P-body"/>
    <property type="evidence" value="ECO:0007669"/>
    <property type="project" value="UniProtKB-SubCell"/>
</dbReference>
<dbReference type="OrthoDB" id="6514061at2759"/>
<reference evidence="8 9" key="1">
    <citation type="journal article" date="2018" name="Gigascience">
        <title>Genomes of trombidid mites reveal novel predicted allergens and laterally-transferred genes associated with secondary metabolism.</title>
        <authorList>
            <person name="Dong X."/>
            <person name="Chaisiri K."/>
            <person name="Xia D."/>
            <person name="Armstrong S.D."/>
            <person name="Fang Y."/>
            <person name="Donnelly M.J."/>
            <person name="Kadowaki T."/>
            <person name="McGarry J.W."/>
            <person name="Darby A.C."/>
            <person name="Makepeace B.L."/>
        </authorList>
    </citation>
    <scope>NUCLEOTIDE SEQUENCE [LARGE SCALE GENOMIC DNA]</scope>
    <source>
        <strain evidence="8">UoL-UT</strain>
    </source>
</reference>
<keyword evidence="9" id="KW-1185">Reference proteome</keyword>
<keyword evidence="3" id="KW-0963">Cytoplasm</keyword>
<evidence type="ECO:0000256" key="2">
    <source>
        <dbReference type="ARBA" id="ARBA00009639"/>
    </source>
</evidence>
<dbReference type="Gene3D" id="2.130.10.10">
    <property type="entry name" value="YVTN repeat-like/Quinoprotein amine dehydrogenase"/>
    <property type="match status" value="1"/>
</dbReference>
<dbReference type="SUPFAM" id="SSF50978">
    <property type="entry name" value="WD40 repeat-like"/>
    <property type="match status" value="1"/>
</dbReference>
<feature type="repeat" description="WD" evidence="6">
    <location>
        <begin position="333"/>
        <end position="366"/>
    </location>
</feature>
<dbReference type="InterPro" id="IPR036322">
    <property type="entry name" value="WD40_repeat_dom_sf"/>
</dbReference>
<accession>A0A443S4Y0</accession>
<evidence type="ECO:0000313" key="8">
    <source>
        <dbReference type="EMBL" id="RWS22541.1"/>
    </source>
</evidence>
<keyword evidence="5" id="KW-0677">Repeat</keyword>
<dbReference type="PANTHER" id="PTHR15598">
    <property type="entry name" value="ENHANCER OF MRNA-DECAPPING PROTEIN 4"/>
    <property type="match status" value="1"/>
</dbReference>
<dbReference type="VEuPathDB" id="VectorBase:LDEU009499"/>
<dbReference type="InterPro" id="IPR045152">
    <property type="entry name" value="EDC4-like"/>
</dbReference>
<comment type="caution">
    <text evidence="8">The sequence shown here is derived from an EMBL/GenBank/DDBJ whole genome shotgun (WGS) entry which is preliminary data.</text>
</comment>
<dbReference type="STRING" id="299467.A0A443S4Y0"/>
<evidence type="ECO:0000313" key="9">
    <source>
        <dbReference type="Proteomes" id="UP000288716"/>
    </source>
</evidence>
<dbReference type="Pfam" id="PF16529">
    <property type="entry name" value="Ge1_WD40"/>
    <property type="match status" value="1"/>
</dbReference>
<organism evidence="8 9">
    <name type="scientific">Leptotrombidium deliense</name>
    <dbReference type="NCBI Taxonomy" id="299467"/>
    <lineage>
        <taxon>Eukaryota</taxon>
        <taxon>Metazoa</taxon>
        <taxon>Ecdysozoa</taxon>
        <taxon>Arthropoda</taxon>
        <taxon>Chelicerata</taxon>
        <taxon>Arachnida</taxon>
        <taxon>Acari</taxon>
        <taxon>Acariformes</taxon>
        <taxon>Trombidiformes</taxon>
        <taxon>Prostigmata</taxon>
        <taxon>Anystina</taxon>
        <taxon>Parasitengona</taxon>
        <taxon>Trombiculoidea</taxon>
        <taxon>Trombiculidae</taxon>
        <taxon>Leptotrombidium</taxon>
    </lineage>
</organism>
<name>A0A443S4Y0_9ACAR</name>
<feature type="domain" description="Enhancer of mRNA-decapping protein 4 WD40 repeat region" evidence="7">
    <location>
        <begin position="121"/>
        <end position="474"/>
    </location>
</feature>
<proteinExistence type="inferred from homology"/>
<keyword evidence="4 6" id="KW-0853">WD repeat</keyword>
<dbReference type="AlphaFoldDB" id="A0A443S4Y0"/>
<dbReference type="PROSITE" id="PS50082">
    <property type="entry name" value="WD_REPEATS_2"/>
    <property type="match status" value="1"/>
</dbReference>
<dbReference type="InterPro" id="IPR015943">
    <property type="entry name" value="WD40/YVTN_repeat-like_dom_sf"/>
</dbReference>
<dbReference type="Proteomes" id="UP000288716">
    <property type="component" value="Unassembled WGS sequence"/>
</dbReference>
<evidence type="ECO:0000256" key="5">
    <source>
        <dbReference type="ARBA" id="ARBA00022737"/>
    </source>
</evidence>
<dbReference type="SMART" id="SM00320">
    <property type="entry name" value="WD40"/>
    <property type="match status" value="2"/>
</dbReference>
<comment type="similarity">
    <text evidence="2">Belongs to the WD repeat EDC4 family.</text>
</comment>
<sequence length="611" mass="68443">MHDAFVNEDATPVLLPSASQATIGSKANNLSFGTQLVSSRKSNQPLDLIEFNIGNYGGVSRSHAIPLEDAMNGNDLDSPVSNELLNNCAFIVPMESMRSPSHLELTCPPPGDGDVSQCTNSNFCKIQNLIDYFWEKIPNVNVLAVCRNKPLIAYVLDPNYSRNVKIHSKGGNDSRDYSSQVVRFVNYEKPSERALSRTTFTSPIADIAFAFKSIREGSEDKLAAIDKNAVINVFGFRYVFDGSDEQKLVVEKLFEIISTDPLKSFEHLHLKWCPFVPLDDDYEKGIDSGMSLAVSCDSLVEVFAVDKICNLGGLERVTRSELHQLKGVYQRIPDAHKAPITAVHLSNDATVICTAAVDNSVKFFDLGNSDGRLLHNWSPSTVQDDDQISCFYFLDDYNYLLENSRHHFWAYLFIGTKGGNISIWDLGGWSLIQNLSIECESSSKESHFEYKIDISAKVIIAVRGENAFVFLLDFIQLDSENKREEDGVTTYPRITKIGRFQLYSDILSFVIKRQSTQKLDIFWVSRKSLERCSIDVEQMKEKRSDSPVMRLGNMSAKFDDEIEVLDSSIKKLTPLVKELSGKKKTPISTPPSIKLAEMFNKPSPVTPLNTS</sequence>